<dbReference type="GO" id="GO:0004413">
    <property type="term" value="F:homoserine kinase activity"/>
    <property type="evidence" value="ECO:0007669"/>
    <property type="project" value="TreeGrafter"/>
</dbReference>
<organism evidence="3">
    <name type="scientific">Acerihabitans sp. KWT182</name>
    <dbReference type="NCBI Taxonomy" id="3157919"/>
    <lineage>
        <taxon>Bacteria</taxon>
        <taxon>Pseudomonadati</taxon>
        <taxon>Pseudomonadota</taxon>
        <taxon>Gammaproteobacteria</taxon>
        <taxon>Enterobacterales</taxon>
        <taxon>Pectobacteriaceae</taxon>
        <taxon>Acerihabitans</taxon>
    </lineage>
</organism>
<dbReference type="InterPro" id="IPR011009">
    <property type="entry name" value="Kinase-like_dom_sf"/>
</dbReference>
<sequence>MLYQDEFIHRLRVLLQAALPEWGLDAGSELSLLTVSENATWLAVDPLSQRRLVLRVHRPDYSSAEEIRSELAWIQALRAAGTVDTAAPVPRLDGGLVGHLPDQGTLRHVVAFEFVPGHEPSLSGGLKQRYAELGRINAALHNHSRRWRKPAGFVRKRWDFSTIIGERARWGDWRHAPGLAPEGMRILERAAALLKKQTDAYGQDPARFGLVHCDMRLANLLVDGPRMTVIDFDDCGGCWYMYDFAAAVSFIEEDPRIGEFLAAWLEGYRSVAPLGADDEAAIPMFLMLRRMQLTAWIASHGETSTAQSMGPDYTRGTVSLAERYLGLHLKG</sequence>
<dbReference type="PANTHER" id="PTHR21064:SF6">
    <property type="entry name" value="AMINOGLYCOSIDE PHOSPHOTRANSFERASE DOMAIN-CONTAINING PROTEIN"/>
    <property type="match status" value="1"/>
</dbReference>
<reference evidence="3" key="1">
    <citation type="submission" date="2024-06" db="EMBL/GenBank/DDBJ databases">
        <authorList>
            <person name="Coelho C."/>
            <person name="Bento M."/>
            <person name="Garcia E."/>
            <person name="Camelo A."/>
            <person name="Brandao I."/>
            <person name="Espirito Santo C."/>
            <person name="Trovao J."/>
            <person name="Verissimo A."/>
            <person name="Costa J."/>
            <person name="Tiago I."/>
        </authorList>
    </citation>
    <scope>NUCLEOTIDE SEQUENCE</scope>
    <source>
        <strain evidence="3">KWT182</strain>
    </source>
</reference>
<dbReference type="PANTHER" id="PTHR21064">
    <property type="entry name" value="AMINOGLYCOSIDE PHOSPHOTRANSFERASE DOMAIN-CONTAINING PROTEIN-RELATED"/>
    <property type="match status" value="1"/>
</dbReference>
<name>A0AAU7Q7S1_9GAMM</name>
<dbReference type="EMBL" id="CP157947">
    <property type="protein sequence ID" value="XBS68451.1"/>
    <property type="molecule type" value="Genomic_DNA"/>
</dbReference>
<evidence type="ECO:0000259" key="2">
    <source>
        <dbReference type="Pfam" id="PF01636"/>
    </source>
</evidence>
<gene>
    <name evidence="3" type="ORF">ABK905_17230</name>
</gene>
<evidence type="ECO:0000313" key="3">
    <source>
        <dbReference type="EMBL" id="XBS68451.1"/>
    </source>
</evidence>
<dbReference type="GO" id="GO:0009088">
    <property type="term" value="P:threonine biosynthetic process"/>
    <property type="evidence" value="ECO:0007669"/>
    <property type="project" value="TreeGrafter"/>
</dbReference>
<dbReference type="SUPFAM" id="SSF56112">
    <property type="entry name" value="Protein kinase-like (PK-like)"/>
    <property type="match status" value="1"/>
</dbReference>
<comment type="similarity">
    <text evidence="1">Belongs to the pseudomonas-type ThrB family.</text>
</comment>
<protein>
    <submittedName>
        <fullName evidence="3">Phosphotransferase</fullName>
    </submittedName>
</protein>
<dbReference type="AlphaFoldDB" id="A0AAU7Q7S1"/>
<accession>A0AAU7Q7S1</accession>
<proteinExistence type="inferred from homology"/>
<dbReference type="InterPro" id="IPR002575">
    <property type="entry name" value="Aminoglycoside_PTrfase"/>
</dbReference>
<evidence type="ECO:0000256" key="1">
    <source>
        <dbReference type="ARBA" id="ARBA00038240"/>
    </source>
</evidence>
<dbReference type="Pfam" id="PF01636">
    <property type="entry name" value="APH"/>
    <property type="match status" value="1"/>
</dbReference>
<dbReference type="InterPro" id="IPR050249">
    <property type="entry name" value="Pseudomonas-type_ThrB"/>
</dbReference>
<feature type="domain" description="Aminoglycoside phosphotransferase" evidence="2">
    <location>
        <begin position="37"/>
        <end position="274"/>
    </location>
</feature>
<dbReference type="Gene3D" id="3.90.1200.10">
    <property type="match status" value="1"/>
</dbReference>